<dbReference type="InterPro" id="IPR021735">
    <property type="entry name" value="DUF3306"/>
</dbReference>
<proteinExistence type="predicted"/>
<comment type="caution">
    <text evidence="2">The sequence shown here is derived from an EMBL/GenBank/DDBJ whole genome shotgun (WGS) entry which is preliminary data.</text>
</comment>
<name>A0ABT2ZDL9_9RHOB</name>
<protein>
    <submittedName>
        <fullName evidence="2">DUF3306 domain-containing protein</fullName>
    </submittedName>
</protein>
<dbReference type="Pfam" id="PF11748">
    <property type="entry name" value="DUF3306"/>
    <property type="match status" value="1"/>
</dbReference>
<organism evidence="2 3">
    <name type="scientific">Albidovulum marisflavi</name>
    <dbReference type="NCBI Taxonomy" id="2984159"/>
    <lineage>
        <taxon>Bacteria</taxon>
        <taxon>Pseudomonadati</taxon>
        <taxon>Pseudomonadota</taxon>
        <taxon>Alphaproteobacteria</taxon>
        <taxon>Rhodobacterales</taxon>
        <taxon>Paracoccaceae</taxon>
        <taxon>Albidovulum</taxon>
    </lineage>
</organism>
<feature type="compositionally biased region" description="Basic and acidic residues" evidence="1">
    <location>
        <begin position="17"/>
        <end position="43"/>
    </location>
</feature>
<feature type="region of interest" description="Disordered" evidence="1">
    <location>
        <begin position="1"/>
        <end position="43"/>
    </location>
</feature>
<sequence length="200" mass="21922">MSRNAPTDFWSRRRAAVRAEEEARQASSEPNRDLAVEEAPEVQRSDADILAELGLKDPDTMEQGDDFAAFLKESVPLHLRQRALRRLWRSNPVLANLDGLVDHGEDFSNAATVQDGMKTAYQVGRGMMGHIEALARAAEAEHETPAVAEPAAIAVPPEPIDEEDAEVEAVAAPVQEEPENQPVRRSPRFTFAGSASEGMR</sequence>
<dbReference type="EMBL" id="JAOWKY010000002">
    <property type="protein sequence ID" value="MCV2869229.1"/>
    <property type="molecule type" value="Genomic_DNA"/>
</dbReference>
<reference evidence="2 3" key="1">
    <citation type="submission" date="2022-10" db="EMBL/GenBank/DDBJ databases">
        <title>Defluviimonas sp. nov., isolated from ocean surface water.</title>
        <authorList>
            <person name="He W."/>
            <person name="Wang L."/>
            <person name="Zhang D.-F."/>
        </authorList>
    </citation>
    <scope>NUCLEOTIDE SEQUENCE [LARGE SCALE GENOMIC DNA]</scope>
    <source>
        <strain evidence="2 3">WL0002</strain>
    </source>
</reference>
<dbReference type="Proteomes" id="UP001652542">
    <property type="component" value="Unassembled WGS sequence"/>
</dbReference>
<evidence type="ECO:0000313" key="2">
    <source>
        <dbReference type="EMBL" id="MCV2869229.1"/>
    </source>
</evidence>
<gene>
    <name evidence="2" type="ORF">OEW28_11380</name>
</gene>
<feature type="region of interest" description="Disordered" evidence="1">
    <location>
        <begin position="173"/>
        <end position="200"/>
    </location>
</feature>
<dbReference type="RefSeq" id="WP_263734879.1">
    <property type="nucleotide sequence ID" value="NZ_JAOWKY010000002.1"/>
</dbReference>
<evidence type="ECO:0000256" key="1">
    <source>
        <dbReference type="SAM" id="MobiDB-lite"/>
    </source>
</evidence>
<evidence type="ECO:0000313" key="3">
    <source>
        <dbReference type="Proteomes" id="UP001652542"/>
    </source>
</evidence>
<keyword evidence="3" id="KW-1185">Reference proteome</keyword>
<accession>A0ABT2ZDL9</accession>